<dbReference type="AlphaFoldDB" id="A0AAD2K749"/>
<feature type="chain" id="PRO_5042244979" evidence="3">
    <location>
        <begin position="23"/>
        <end position="621"/>
    </location>
</feature>
<evidence type="ECO:0000313" key="7">
    <source>
        <dbReference type="Proteomes" id="UP001295794"/>
    </source>
</evidence>
<dbReference type="GO" id="GO:0016614">
    <property type="term" value="F:oxidoreductase activity, acting on CH-OH group of donors"/>
    <property type="evidence" value="ECO:0007669"/>
    <property type="project" value="InterPro"/>
</dbReference>
<dbReference type="SUPFAM" id="SSF51905">
    <property type="entry name" value="FAD/NAD(P)-binding domain"/>
    <property type="match status" value="1"/>
</dbReference>
<dbReference type="InterPro" id="IPR000172">
    <property type="entry name" value="GMC_OxRdtase_N"/>
</dbReference>
<proteinExistence type="inferred from homology"/>
<gene>
    <name evidence="6" type="ORF">MYCIT1_LOCUS31846</name>
</gene>
<dbReference type="GO" id="GO:0050660">
    <property type="term" value="F:flavin adenine dinucleotide binding"/>
    <property type="evidence" value="ECO:0007669"/>
    <property type="project" value="InterPro"/>
</dbReference>
<dbReference type="InterPro" id="IPR012132">
    <property type="entry name" value="GMC_OxRdtase"/>
</dbReference>
<comment type="similarity">
    <text evidence="2">Belongs to the GMC oxidoreductase family.</text>
</comment>
<dbReference type="PIRSF" id="PIRSF000137">
    <property type="entry name" value="Alcohol_oxidase"/>
    <property type="match status" value="1"/>
</dbReference>
<dbReference type="Pfam" id="PF05199">
    <property type="entry name" value="GMC_oxred_C"/>
    <property type="match status" value="1"/>
</dbReference>
<sequence>MRTFSRVVSLLALAARIKRARGSIVPGCPDLGSLPPQDVFDYVVVGSGAGGGPLAARLAENGFSVLVVEAGDDVWKYNTSIPAFWPRATEDPQLELAYDVVEYSTPGSRVAWYPRSRGIGGSTLHNAMINVIGGTKADFDSVSTMFDDPSWTRTNMQSYYKKIEHNEDLIPPLLTAGDHGFDGWLETSSLPYLDLLNHLDILDPQLIALVSALALAAPPILDLNSVSGDGSAGLLFPSFTINSTRERSSVYARLKSVQRVNEPKLQFITDTLATRVLLCQPAASGSQPKAYGVEIAPGAALPVALGNFAGKQNLAVQNVYAKREVILSAGVFQSPQLLMLSGIGKTTQLAEFGIDTVVDLPGVGANLQDHDEVTIIWNLTQKFKFFDGCTFQSNRSTDPCLADWLDSGHHNIYSFDPVLNAFLTTSDPGLSAPNMFTYLSPVYVKGIVPNFAEDAYSHPNALSAIVLLAHPSSRGSVTLTGPHPQDPLSIHKRHFEAPGGDADIRALVGGLEAMRKFASSSLISGFIDKEIFPGPNVSLRDHVLQHVFGHHVCCTNKMGVKDDKMAVLDGDFRVYGVDALRVVDLSSWADVPGFFVTTPTYMISEKAADSIMNDARSSGRP</sequence>
<accession>A0AAD2K749</accession>
<comment type="cofactor">
    <cofactor evidence="1">
        <name>FAD</name>
        <dbReference type="ChEBI" id="CHEBI:57692"/>
    </cofactor>
</comment>
<evidence type="ECO:0000259" key="5">
    <source>
        <dbReference type="Pfam" id="PF05199"/>
    </source>
</evidence>
<reference evidence="6" key="1">
    <citation type="submission" date="2023-11" db="EMBL/GenBank/DDBJ databases">
        <authorList>
            <person name="De Vega J J."/>
            <person name="De Vega J J."/>
        </authorList>
    </citation>
    <scope>NUCLEOTIDE SEQUENCE</scope>
</reference>
<feature type="signal peptide" evidence="3">
    <location>
        <begin position="1"/>
        <end position="22"/>
    </location>
</feature>
<evidence type="ECO:0000259" key="4">
    <source>
        <dbReference type="Pfam" id="PF00732"/>
    </source>
</evidence>
<dbReference type="Gene3D" id="3.50.50.60">
    <property type="entry name" value="FAD/NAD(P)-binding domain"/>
    <property type="match status" value="1"/>
</dbReference>
<evidence type="ECO:0000313" key="6">
    <source>
        <dbReference type="EMBL" id="CAK5281021.1"/>
    </source>
</evidence>
<dbReference type="Proteomes" id="UP001295794">
    <property type="component" value="Unassembled WGS sequence"/>
</dbReference>
<keyword evidence="3" id="KW-0732">Signal</keyword>
<feature type="domain" description="Glucose-methanol-choline oxidoreductase C-terminal" evidence="5">
    <location>
        <begin position="471"/>
        <end position="603"/>
    </location>
</feature>
<dbReference type="PANTHER" id="PTHR11552">
    <property type="entry name" value="GLUCOSE-METHANOL-CHOLINE GMC OXIDOREDUCTASE"/>
    <property type="match status" value="1"/>
</dbReference>
<evidence type="ECO:0000256" key="3">
    <source>
        <dbReference type="SAM" id="SignalP"/>
    </source>
</evidence>
<keyword evidence="7" id="KW-1185">Reference proteome</keyword>
<evidence type="ECO:0000256" key="2">
    <source>
        <dbReference type="ARBA" id="ARBA00010790"/>
    </source>
</evidence>
<organism evidence="6 7">
    <name type="scientific">Mycena citricolor</name>
    <dbReference type="NCBI Taxonomy" id="2018698"/>
    <lineage>
        <taxon>Eukaryota</taxon>
        <taxon>Fungi</taxon>
        <taxon>Dikarya</taxon>
        <taxon>Basidiomycota</taxon>
        <taxon>Agaricomycotina</taxon>
        <taxon>Agaricomycetes</taxon>
        <taxon>Agaricomycetidae</taxon>
        <taxon>Agaricales</taxon>
        <taxon>Marasmiineae</taxon>
        <taxon>Mycenaceae</taxon>
        <taxon>Mycena</taxon>
    </lineage>
</organism>
<dbReference type="PANTHER" id="PTHR11552:SF213">
    <property type="entry name" value="DEHYDROGENASE, PUTATIVE-RELATED"/>
    <property type="match status" value="1"/>
</dbReference>
<dbReference type="Pfam" id="PF13450">
    <property type="entry name" value="NAD_binding_8"/>
    <property type="match status" value="1"/>
</dbReference>
<dbReference type="SUPFAM" id="SSF54373">
    <property type="entry name" value="FAD-linked reductases, C-terminal domain"/>
    <property type="match status" value="1"/>
</dbReference>
<protein>
    <submittedName>
        <fullName evidence="6">Uncharacterized protein</fullName>
    </submittedName>
</protein>
<evidence type="ECO:0000256" key="1">
    <source>
        <dbReference type="ARBA" id="ARBA00001974"/>
    </source>
</evidence>
<dbReference type="EMBL" id="CAVNYO010000441">
    <property type="protein sequence ID" value="CAK5281021.1"/>
    <property type="molecule type" value="Genomic_DNA"/>
</dbReference>
<name>A0AAD2K749_9AGAR</name>
<feature type="domain" description="Glucose-methanol-choline oxidoreductase N-terminal" evidence="4">
    <location>
        <begin position="101"/>
        <end position="370"/>
    </location>
</feature>
<dbReference type="Pfam" id="PF00732">
    <property type="entry name" value="GMC_oxred_N"/>
    <property type="match status" value="1"/>
</dbReference>
<comment type="caution">
    <text evidence="6">The sequence shown here is derived from an EMBL/GenBank/DDBJ whole genome shotgun (WGS) entry which is preliminary data.</text>
</comment>
<dbReference type="InterPro" id="IPR007867">
    <property type="entry name" value="GMC_OxRtase_C"/>
</dbReference>
<dbReference type="Gene3D" id="3.30.560.10">
    <property type="entry name" value="Glucose Oxidase, domain 3"/>
    <property type="match status" value="1"/>
</dbReference>
<dbReference type="InterPro" id="IPR036188">
    <property type="entry name" value="FAD/NAD-bd_sf"/>
</dbReference>